<accession>A0A1B1YZY0</accession>
<proteinExistence type="predicted"/>
<dbReference type="Proteomes" id="UP000077412">
    <property type="component" value="Chromosome"/>
</dbReference>
<keyword evidence="3" id="KW-1185">Reference proteome</keyword>
<dbReference type="STRING" id="255247.ABE41_001880"/>
<feature type="compositionally biased region" description="Polar residues" evidence="1">
    <location>
        <begin position="55"/>
        <end position="64"/>
    </location>
</feature>
<feature type="region of interest" description="Disordered" evidence="1">
    <location>
        <begin position="45"/>
        <end position="68"/>
    </location>
</feature>
<organism evidence="2 3">
    <name type="scientific">Fictibacillus arsenicus</name>
    <dbReference type="NCBI Taxonomy" id="255247"/>
    <lineage>
        <taxon>Bacteria</taxon>
        <taxon>Bacillati</taxon>
        <taxon>Bacillota</taxon>
        <taxon>Bacilli</taxon>
        <taxon>Bacillales</taxon>
        <taxon>Fictibacillaceae</taxon>
        <taxon>Fictibacillus</taxon>
    </lineage>
</organism>
<reference evidence="2 3" key="1">
    <citation type="submission" date="2016-08" db="EMBL/GenBank/DDBJ databases">
        <title>Complete genome sequence of Fictibacillus arsenicus G25-54, a strain with toxicity to nematodes and a potential arsenic-resistance activity.</title>
        <authorList>
            <person name="Zheng Z."/>
        </authorList>
    </citation>
    <scope>NUCLEOTIDE SEQUENCE [LARGE SCALE GENOMIC DNA]</scope>
    <source>
        <strain evidence="2 3">G25-54</strain>
    </source>
</reference>
<gene>
    <name evidence="2" type="ORF">ABE41_001880</name>
</gene>
<dbReference type="RefSeq" id="WP_066285935.1">
    <property type="nucleotide sequence ID" value="NZ_CP016761.1"/>
</dbReference>
<dbReference type="OrthoDB" id="2962882at2"/>
<sequence length="184" mass="20772">MNKIWIAFLTVGVLSCAGISYYHVSASNTEYGALPKEKQEIQERKDKNKIKAKNDSITKNNTNDGPLVIQKDRTVTPQIIKKIEDQVNDQRIRFTNGWVSPVNHQEMNARGVTVETGALKSDPAQGIVVVLTDGEKRKFVDSKEYKTPSKHGEVRVIDYDGFDLTLEAEDKTRWTFNVPTGTFK</sequence>
<evidence type="ECO:0000313" key="3">
    <source>
        <dbReference type="Proteomes" id="UP000077412"/>
    </source>
</evidence>
<dbReference type="EMBL" id="CP016761">
    <property type="protein sequence ID" value="ANX10763.1"/>
    <property type="molecule type" value="Genomic_DNA"/>
</dbReference>
<evidence type="ECO:0000256" key="1">
    <source>
        <dbReference type="SAM" id="MobiDB-lite"/>
    </source>
</evidence>
<evidence type="ECO:0008006" key="4">
    <source>
        <dbReference type="Google" id="ProtNLM"/>
    </source>
</evidence>
<dbReference type="KEGG" id="far:ABE41_001880"/>
<dbReference type="AlphaFoldDB" id="A0A1B1YZY0"/>
<evidence type="ECO:0000313" key="2">
    <source>
        <dbReference type="EMBL" id="ANX10763.1"/>
    </source>
</evidence>
<dbReference type="PROSITE" id="PS51257">
    <property type="entry name" value="PROKAR_LIPOPROTEIN"/>
    <property type="match status" value="1"/>
</dbReference>
<protein>
    <recommendedName>
        <fullName evidence="4">Lipoprotein</fullName>
    </recommendedName>
</protein>
<name>A0A1B1YZY0_9BACL</name>